<proteinExistence type="predicted"/>
<dbReference type="EMBL" id="PIPL01000001">
    <property type="protein sequence ID" value="RUO26209.1"/>
    <property type="molecule type" value="Genomic_DNA"/>
</dbReference>
<comment type="caution">
    <text evidence="1">The sequence shown here is derived from an EMBL/GenBank/DDBJ whole genome shotgun (WGS) entry which is preliminary data.</text>
</comment>
<sequence>MTWDDDIHNVYEKLVVEYVEGLEMEKTHDHDFIADMCCVVLNKLPSRYIRHDVDMQFYLTDSEREEMQERVAHAVNAALVKLQNKNSREE</sequence>
<dbReference type="OrthoDB" id="5895647at2"/>
<keyword evidence="2" id="KW-1185">Reference proteome</keyword>
<dbReference type="InterPro" id="IPR019657">
    <property type="entry name" value="ComFB"/>
</dbReference>
<dbReference type="Pfam" id="PF10719">
    <property type="entry name" value="ComFB"/>
    <property type="match status" value="1"/>
</dbReference>
<name>A0A432W849_9GAMM</name>
<evidence type="ECO:0000313" key="1">
    <source>
        <dbReference type="EMBL" id="RUO26209.1"/>
    </source>
</evidence>
<organism evidence="1 2">
    <name type="scientific">Aliidiomarina minuta</name>
    <dbReference type="NCBI Taxonomy" id="880057"/>
    <lineage>
        <taxon>Bacteria</taxon>
        <taxon>Pseudomonadati</taxon>
        <taxon>Pseudomonadota</taxon>
        <taxon>Gammaproteobacteria</taxon>
        <taxon>Alteromonadales</taxon>
        <taxon>Idiomarinaceae</taxon>
        <taxon>Aliidiomarina</taxon>
    </lineage>
</organism>
<reference evidence="1 2" key="1">
    <citation type="journal article" date="2011" name="Front. Microbiol.">
        <title>Genomic signatures of strain selection and enhancement in Bacillus atrophaeus var. globigii, a historical biowarfare simulant.</title>
        <authorList>
            <person name="Gibbons H.S."/>
            <person name="Broomall S.M."/>
            <person name="McNew L.A."/>
            <person name="Daligault H."/>
            <person name="Chapman C."/>
            <person name="Bruce D."/>
            <person name="Karavis M."/>
            <person name="Krepps M."/>
            <person name="McGregor P.A."/>
            <person name="Hong C."/>
            <person name="Park K.H."/>
            <person name="Akmal A."/>
            <person name="Feldman A."/>
            <person name="Lin J.S."/>
            <person name="Chang W.E."/>
            <person name="Higgs B.W."/>
            <person name="Demirev P."/>
            <person name="Lindquist J."/>
            <person name="Liem A."/>
            <person name="Fochler E."/>
            <person name="Read T.D."/>
            <person name="Tapia R."/>
            <person name="Johnson S."/>
            <person name="Bishop-Lilly K.A."/>
            <person name="Detter C."/>
            <person name="Han C."/>
            <person name="Sozhamannan S."/>
            <person name="Rosenzweig C.N."/>
            <person name="Skowronski E.W."/>
        </authorList>
    </citation>
    <scope>NUCLEOTIDE SEQUENCE [LARGE SCALE GENOMIC DNA]</scope>
    <source>
        <strain evidence="1 2">MLST1</strain>
    </source>
</reference>
<protein>
    <submittedName>
        <fullName evidence="1">Competence protein ComFB</fullName>
    </submittedName>
</protein>
<gene>
    <name evidence="1" type="ORF">CWE09_05700</name>
</gene>
<dbReference type="RefSeq" id="WP_126803025.1">
    <property type="nucleotide sequence ID" value="NZ_PIPL01000001.1"/>
</dbReference>
<accession>A0A432W849</accession>
<dbReference type="Proteomes" id="UP000288293">
    <property type="component" value="Unassembled WGS sequence"/>
</dbReference>
<dbReference type="AlphaFoldDB" id="A0A432W849"/>
<evidence type="ECO:0000313" key="2">
    <source>
        <dbReference type="Proteomes" id="UP000288293"/>
    </source>
</evidence>